<dbReference type="CDD" id="cd10017">
    <property type="entry name" value="B3_DNA"/>
    <property type="match status" value="1"/>
</dbReference>
<name>A0A178UYE6_ARATH</name>
<dbReference type="PANTHER" id="PTHR34269">
    <property type="entry name" value="TRANSCRIPTION FACTOR B3-DOMAIN FAMILY-RELATED"/>
    <property type="match status" value="1"/>
</dbReference>
<keyword evidence="2" id="KW-0805">Transcription regulation</keyword>
<dbReference type="InterPro" id="IPR015300">
    <property type="entry name" value="DNA-bd_pseudobarrel_sf"/>
</dbReference>
<dbReference type="EMBL" id="LUHQ01000004">
    <property type="protein sequence ID" value="OAO99009.1"/>
    <property type="molecule type" value="Genomic_DNA"/>
</dbReference>
<comment type="caution">
    <text evidence="7">The sequence shown here is derived from an EMBL/GenBank/DDBJ whole genome shotgun (WGS) entry which is preliminary data.</text>
</comment>
<dbReference type="InterPro" id="IPR003340">
    <property type="entry name" value="B3_DNA-bd"/>
</dbReference>
<evidence type="ECO:0000256" key="2">
    <source>
        <dbReference type="ARBA" id="ARBA00023015"/>
    </source>
</evidence>
<dbReference type="GO" id="GO:0003677">
    <property type="term" value="F:DNA binding"/>
    <property type="evidence" value="ECO:0007669"/>
    <property type="project" value="UniProtKB-KW"/>
</dbReference>
<evidence type="ECO:0000313" key="8">
    <source>
        <dbReference type="Proteomes" id="UP000078284"/>
    </source>
</evidence>
<evidence type="ECO:0000256" key="3">
    <source>
        <dbReference type="ARBA" id="ARBA00023125"/>
    </source>
</evidence>
<evidence type="ECO:0008006" key="9">
    <source>
        <dbReference type="Google" id="ProtNLM"/>
    </source>
</evidence>
<dbReference type="Proteomes" id="UP000078284">
    <property type="component" value="Chromosome 4"/>
</dbReference>
<dbReference type="GO" id="GO:0005634">
    <property type="term" value="C:nucleus"/>
    <property type="evidence" value="ECO:0007669"/>
    <property type="project" value="UniProtKB-SubCell"/>
</dbReference>
<feature type="region of interest" description="Disordered" evidence="6">
    <location>
        <begin position="1"/>
        <end position="39"/>
    </location>
</feature>
<keyword evidence="4" id="KW-0804">Transcription</keyword>
<dbReference type="FunFam" id="2.40.330.10:FF:000017">
    <property type="match status" value="1"/>
</dbReference>
<evidence type="ECO:0000256" key="5">
    <source>
        <dbReference type="ARBA" id="ARBA00023242"/>
    </source>
</evidence>
<proteinExistence type="predicted"/>
<dbReference type="SUPFAM" id="SSF101936">
    <property type="entry name" value="DNA-binding pseudobarrel domain"/>
    <property type="match status" value="1"/>
</dbReference>
<dbReference type="ExpressionAtlas" id="A0A178UYE6">
    <property type="expression patterns" value="baseline"/>
</dbReference>
<comment type="subcellular location">
    <subcellularLocation>
        <location evidence="1">Nucleus</location>
    </subcellularLocation>
</comment>
<reference evidence="8" key="1">
    <citation type="journal article" date="2016" name="Proc. Natl. Acad. Sci. U.S.A.">
        <title>Chromosome-level assembly of Arabidopsis thaliana Ler reveals the extent of translocation and inversion polymorphisms.</title>
        <authorList>
            <person name="Zapata L."/>
            <person name="Ding J."/>
            <person name="Willing E.M."/>
            <person name="Hartwig B."/>
            <person name="Bezdan D."/>
            <person name="Jiao W.B."/>
            <person name="Patel V."/>
            <person name="Velikkakam James G."/>
            <person name="Koornneef M."/>
            <person name="Ossowski S."/>
            <person name="Schneeberger K."/>
        </authorList>
    </citation>
    <scope>NUCLEOTIDE SEQUENCE [LARGE SCALE GENOMIC DNA]</scope>
    <source>
        <strain evidence="8">cv. Landsberg erecta</strain>
    </source>
</reference>
<feature type="compositionally biased region" description="Polar residues" evidence="6">
    <location>
        <begin position="1"/>
        <end position="21"/>
    </location>
</feature>
<keyword evidence="5" id="KW-0539">Nucleus</keyword>
<dbReference type="Gene3D" id="2.40.330.10">
    <property type="entry name" value="DNA-binding pseudobarrel domain"/>
    <property type="match status" value="1"/>
</dbReference>
<protein>
    <recommendedName>
        <fullName evidence="9">B3 domain-containing protein</fullName>
    </recommendedName>
</protein>
<evidence type="ECO:0000313" key="7">
    <source>
        <dbReference type="EMBL" id="OAO99009.1"/>
    </source>
</evidence>
<dbReference type="InterPro" id="IPR051442">
    <property type="entry name" value="B3_domain"/>
</dbReference>
<evidence type="ECO:0000256" key="1">
    <source>
        <dbReference type="ARBA" id="ARBA00004123"/>
    </source>
</evidence>
<evidence type="ECO:0000256" key="4">
    <source>
        <dbReference type="ARBA" id="ARBA00023163"/>
    </source>
</evidence>
<evidence type="ECO:0000256" key="6">
    <source>
        <dbReference type="SAM" id="MobiDB-lite"/>
    </source>
</evidence>
<keyword evidence="3" id="KW-0238">DNA-binding</keyword>
<dbReference type="PANTHER" id="PTHR34269:SF11">
    <property type="entry name" value="B3 DOMAIN PROTEIN"/>
    <property type="match status" value="1"/>
</dbReference>
<organism evidence="7 8">
    <name type="scientific">Arabidopsis thaliana</name>
    <name type="common">Mouse-ear cress</name>
    <dbReference type="NCBI Taxonomy" id="3702"/>
    <lineage>
        <taxon>Eukaryota</taxon>
        <taxon>Viridiplantae</taxon>
        <taxon>Streptophyta</taxon>
        <taxon>Embryophyta</taxon>
        <taxon>Tracheophyta</taxon>
        <taxon>Spermatophyta</taxon>
        <taxon>Magnoliopsida</taxon>
        <taxon>eudicotyledons</taxon>
        <taxon>Gunneridae</taxon>
        <taxon>Pentapetalae</taxon>
        <taxon>rosids</taxon>
        <taxon>malvids</taxon>
        <taxon>Brassicales</taxon>
        <taxon>Brassicaceae</taxon>
        <taxon>Camelineae</taxon>
        <taxon>Arabidopsis</taxon>
    </lineage>
</organism>
<dbReference type="AlphaFoldDB" id="A0A178UYE6"/>
<accession>A0A178UYE6</accession>
<gene>
    <name evidence="7" type="ordered locus">AXX17_At4g03590</name>
</gene>
<sequence>MTLSEDPISPSTQESSNSSYVRSKEAEKNSPSQETDEEVLKGYESYRENPSNYDNDNILIYTDTFNLYDDMFEGSLDSTRNFGAQKDPNVLVMQRLLHNSGSLIGVDMEQDGIDLATLFADSTEDSKLPYVIYEGLEMQGEGYGTNTRGPFENKIDIGSFGKSGSVMNVEREKEKIVMIPTPRFGNATPQWTIKKKLSSYDIRPRCGRLILQSSSFNEHIGRHLPKDQMIKINVGVNVNVYDYDTGTLHELRLEYQRQYGLAHGWQEDFVRRRHLKQKDEIGLLWDFSSSRLQFGVISRNTGPGLWETKN</sequence>